<feature type="transmembrane region" description="Helical" evidence="1">
    <location>
        <begin position="59"/>
        <end position="79"/>
    </location>
</feature>
<proteinExistence type="predicted"/>
<sequence>MGVLVMFLLLSTVTPFLFLQLKKPALAVAQSILLVGMWVYYFQIILYTAPAAFSVTWSMFYAGLIGSQIAWILFIIATVEQSPGYQANLAKEKDTLPS</sequence>
<reference evidence="2 3" key="1">
    <citation type="submission" date="2019-11" db="EMBL/GenBank/DDBJ databases">
        <title>Genome sequences of 17 halophilic strains isolated from different environments.</title>
        <authorList>
            <person name="Furrow R.E."/>
        </authorList>
    </citation>
    <scope>NUCLEOTIDE SEQUENCE [LARGE SCALE GENOMIC DNA]</scope>
    <source>
        <strain evidence="2 3">22511_23_Filter</strain>
    </source>
</reference>
<protein>
    <submittedName>
        <fullName evidence="2">Uncharacterized protein</fullName>
    </submittedName>
</protein>
<dbReference type="AlphaFoldDB" id="A0A845DMP1"/>
<evidence type="ECO:0000313" key="3">
    <source>
        <dbReference type="Proteomes" id="UP000460949"/>
    </source>
</evidence>
<dbReference type="Proteomes" id="UP000460949">
    <property type="component" value="Unassembled WGS sequence"/>
</dbReference>
<accession>A0A845DMP1</accession>
<comment type="caution">
    <text evidence="2">The sequence shown here is derived from an EMBL/GenBank/DDBJ whole genome shotgun (WGS) entry which is preliminary data.</text>
</comment>
<evidence type="ECO:0000256" key="1">
    <source>
        <dbReference type="SAM" id="Phobius"/>
    </source>
</evidence>
<keyword evidence="1" id="KW-1133">Transmembrane helix</keyword>
<gene>
    <name evidence="2" type="ORF">GLW04_02225</name>
</gene>
<feature type="transmembrane region" description="Helical" evidence="1">
    <location>
        <begin position="25"/>
        <end position="47"/>
    </location>
</feature>
<name>A0A845DMP1_9BACI</name>
<dbReference type="OrthoDB" id="2967728at2"/>
<keyword evidence="1" id="KW-0472">Membrane</keyword>
<dbReference type="EMBL" id="WMET01000001">
    <property type="protein sequence ID" value="MYL18686.1"/>
    <property type="molecule type" value="Genomic_DNA"/>
</dbReference>
<organism evidence="2 3">
    <name type="scientific">Halobacillus litoralis</name>
    <dbReference type="NCBI Taxonomy" id="45668"/>
    <lineage>
        <taxon>Bacteria</taxon>
        <taxon>Bacillati</taxon>
        <taxon>Bacillota</taxon>
        <taxon>Bacilli</taxon>
        <taxon>Bacillales</taxon>
        <taxon>Bacillaceae</taxon>
        <taxon>Halobacillus</taxon>
    </lineage>
</organism>
<dbReference type="RefSeq" id="WP_160835138.1">
    <property type="nucleotide sequence ID" value="NZ_JAIVAK010000008.1"/>
</dbReference>
<evidence type="ECO:0000313" key="2">
    <source>
        <dbReference type="EMBL" id="MYL18686.1"/>
    </source>
</evidence>
<keyword evidence="1" id="KW-0812">Transmembrane</keyword>